<keyword evidence="4" id="KW-1185">Reference proteome</keyword>
<dbReference type="Pfam" id="PF04362">
    <property type="entry name" value="Iron_traffic"/>
    <property type="match status" value="1"/>
</dbReference>
<keyword evidence="1 2" id="KW-0408">Iron</keyword>
<dbReference type="InterPro" id="IPR036766">
    <property type="entry name" value="Fe_traffick_prot_YggX_sf"/>
</dbReference>
<evidence type="ECO:0000313" key="3">
    <source>
        <dbReference type="EMBL" id="MFC3155960.1"/>
    </source>
</evidence>
<dbReference type="InterPro" id="IPR007457">
    <property type="entry name" value="Fe_traffick_prot_YggX"/>
</dbReference>
<dbReference type="Gene3D" id="1.10.3880.10">
    <property type="entry name" value="Fe(II) trafficking protein YggX"/>
    <property type="match status" value="1"/>
</dbReference>
<sequence>MSRTVMCRKYKQELPGLAQPPFPGPKGQDVYDNVSQKAWQEWMSHQTMLINEKQLNLMDTGTRVYLGEQMTKFLSGDDYDAAEGYVPPTDDK</sequence>
<dbReference type="PIRSF" id="PIRSF029827">
    <property type="entry name" value="Fe_traffic_YggX"/>
    <property type="match status" value="1"/>
</dbReference>
<evidence type="ECO:0000256" key="2">
    <source>
        <dbReference type="HAMAP-Rule" id="MF_00686"/>
    </source>
</evidence>
<organism evidence="3 4">
    <name type="scientific">Gilvimarinus japonicus</name>
    <dbReference type="NCBI Taxonomy" id="1796469"/>
    <lineage>
        <taxon>Bacteria</taxon>
        <taxon>Pseudomonadati</taxon>
        <taxon>Pseudomonadota</taxon>
        <taxon>Gammaproteobacteria</taxon>
        <taxon>Cellvibrionales</taxon>
        <taxon>Cellvibrionaceae</taxon>
        <taxon>Gilvimarinus</taxon>
    </lineage>
</organism>
<accession>A0ABV7HV18</accession>
<dbReference type="PANTHER" id="PTHR36965">
    <property type="entry name" value="FE(2+)-TRAFFICKING PROTEIN-RELATED"/>
    <property type="match status" value="1"/>
</dbReference>
<dbReference type="SUPFAM" id="SSF111148">
    <property type="entry name" value="YggX-like"/>
    <property type="match status" value="1"/>
</dbReference>
<dbReference type="Proteomes" id="UP001595548">
    <property type="component" value="Unassembled WGS sequence"/>
</dbReference>
<comment type="caution">
    <text evidence="3">The sequence shown here is derived from an EMBL/GenBank/DDBJ whole genome shotgun (WGS) entry which is preliminary data.</text>
</comment>
<proteinExistence type="inferred from homology"/>
<comment type="function">
    <text evidence="2">Could be a mediator in iron transactions between iron acquisition and iron-requiring processes, such as synthesis and/or repair of Fe-S clusters in biosynthetic enzymes.</text>
</comment>
<evidence type="ECO:0000313" key="4">
    <source>
        <dbReference type="Proteomes" id="UP001595548"/>
    </source>
</evidence>
<dbReference type="HAMAP" id="MF_00686">
    <property type="entry name" value="Fe_traffic_YggX"/>
    <property type="match status" value="1"/>
</dbReference>
<protein>
    <recommendedName>
        <fullName evidence="2">Probable Fe(2+)-trafficking protein</fullName>
    </recommendedName>
</protein>
<dbReference type="RefSeq" id="WP_339617877.1">
    <property type="nucleotide sequence ID" value="NZ_AP031500.1"/>
</dbReference>
<dbReference type="PANTHER" id="PTHR36965:SF1">
    <property type="entry name" value="FE(2+)-TRAFFICKING PROTEIN-RELATED"/>
    <property type="match status" value="1"/>
</dbReference>
<name>A0ABV7HV18_9GAMM</name>
<gene>
    <name evidence="3" type="ORF">ACFOEB_12170</name>
</gene>
<comment type="similarity">
    <text evidence="2">Belongs to the Fe(2+)-trafficking protein family.</text>
</comment>
<reference evidence="4" key="1">
    <citation type="journal article" date="2019" name="Int. J. Syst. Evol. Microbiol.">
        <title>The Global Catalogue of Microorganisms (GCM) 10K type strain sequencing project: providing services to taxonomists for standard genome sequencing and annotation.</title>
        <authorList>
            <consortium name="The Broad Institute Genomics Platform"/>
            <consortium name="The Broad Institute Genome Sequencing Center for Infectious Disease"/>
            <person name="Wu L."/>
            <person name="Ma J."/>
        </authorList>
    </citation>
    <scope>NUCLEOTIDE SEQUENCE [LARGE SCALE GENOMIC DNA]</scope>
    <source>
        <strain evidence="4">KCTC 52141</strain>
    </source>
</reference>
<dbReference type="EMBL" id="JBHRTL010000008">
    <property type="protein sequence ID" value="MFC3155960.1"/>
    <property type="molecule type" value="Genomic_DNA"/>
</dbReference>
<evidence type="ECO:0000256" key="1">
    <source>
        <dbReference type="ARBA" id="ARBA00023004"/>
    </source>
</evidence>
<dbReference type="NCBIfam" id="NF003817">
    <property type="entry name" value="PRK05408.1"/>
    <property type="match status" value="1"/>
</dbReference>